<dbReference type="Gene3D" id="3.30.160.60">
    <property type="entry name" value="Classic Zinc Finger"/>
    <property type="match status" value="1"/>
</dbReference>
<dbReference type="SMART" id="SM00355">
    <property type="entry name" value="ZnF_C2H2"/>
    <property type="match status" value="3"/>
</dbReference>
<evidence type="ECO:0000313" key="4">
    <source>
        <dbReference type="RefSeq" id="XP_052757071.1"/>
    </source>
</evidence>
<keyword evidence="3" id="KW-1185">Reference proteome</keyword>
<accession>A0ABM3N0E8</accession>
<name>A0ABM3N0E8_GALME</name>
<feature type="domain" description="C2H2-type" evidence="2">
    <location>
        <begin position="256"/>
        <end position="279"/>
    </location>
</feature>
<evidence type="ECO:0000256" key="1">
    <source>
        <dbReference type="SAM" id="MobiDB-lite"/>
    </source>
</evidence>
<dbReference type="Proteomes" id="UP001652740">
    <property type="component" value="Unplaced"/>
</dbReference>
<proteinExistence type="predicted"/>
<gene>
    <name evidence="4 5" type="primary">LOC128202086</name>
</gene>
<dbReference type="RefSeq" id="XP_052757071.1">
    <property type="nucleotide sequence ID" value="XM_052901111.1"/>
</dbReference>
<feature type="domain" description="C2H2-type" evidence="2">
    <location>
        <begin position="297"/>
        <end position="320"/>
    </location>
</feature>
<evidence type="ECO:0000313" key="3">
    <source>
        <dbReference type="Proteomes" id="UP001652740"/>
    </source>
</evidence>
<organism evidence="3 5">
    <name type="scientific">Galleria mellonella</name>
    <name type="common">Greater wax moth</name>
    <dbReference type="NCBI Taxonomy" id="7137"/>
    <lineage>
        <taxon>Eukaryota</taxon>
        <taxon>Metazoa</taxon>
        <taxon>Ecdysozoa</taxon>
        <taxon>Arthropoda</taxon>
        <taxon>Hexapoda</taxon>
        <taxon>Insecta</taxon>
        <taxon>Pterygota</taxon>
        <taxon>Neoptera</taxon>
        <taxon>Endopterygota</taxon>
        <taxon>Lepidoptera</taxon>
        <taxon>Glossata</taxon>
        <taxon>Ditrysia</taxon>
        <taxon>Pyraloidea</taxon>
        <taxon>Pyralidae</taxon>
        <taxon>Galleriinae</taxon>
        <taxon>Galleria</taxon>
    </lineage>
</organism>
<dbReference type="InterPro" id="IPR013087">
    <property type="entry name" value="Znf_C2H2_type"/>
</dbReference>
<dbReference type="GeneID" id="128202086"/>
<evidence type="ECO:0000259" key="2">
    <source>
        <dbReference type="SMART" id="SM00355"/>
    </source>
</evidence>
<sequence>MSDVEHVEHLDDTADNSQILSAEYKDGQLQIVEVTPFEKNDQHPDAQILPDLESDEVDPQSRYVQVINPDKSVMQLDLLNMTLVRCDDGSYKLVANAETTSDIPADSTVTCVLQSSDNEDPDNQDAYVMVNDEQGPLVFLQSTLPQTNRNQEQSVKPVKLEKKALSPAEILERAKKLQKAKALVSRPGRTRGRRRKSDLPPPHELLSSPNFKLFLYSCKVCSFKCNAIKEMTAHKAAEHAASGGGRWRGGRAPAALQCARCPYKAASHSQLMKHVQEKHVHQTLISEDKDENTMQVLVCGACGFESSSRNIFKKHLEDKHGAIAR</sequence>
<protein>
    <submittedName>
        <fullName evidence="4 5">Uncharacterized protein LOC128202086</fullName>
    </submittedName>
</protein>
<feature type="region of interest" description="Disordered" evidence="1">
    <location>
        <begin position="179"/>
        <end position="203"/>
    </location>
</feature>
<feature type="domain" description="C2H2-type" evidence="2">
    <location>
        <begin position="216"/>
        <end position="239"/>
    </location>
</feature>
<dbReference type="RefSeq" id="XP_052757072.1">
    <property type="nucleotide sequence ID" value="XM_052901112.1"/>
</dbReference>
<reference evidence="4 5" key="1">
    <citation type="submission" date="2025-05" db="UniProtKB">
        <authorList>
            <consortium name="RefSeq"/>
        </authorList>
    </citation>
    <scope>IDENTIFICATION</scope>
    <source>
        <tissue evidence="4 5">Whole larvae</tissue>
    </source>
</reference>
<evidence type="ECO:0000313" key="5">
    <source>
        <dbReference type="RefSeq" id="XP_052757072.1"/>
    </source>
</evidence>